<dbReference type="Gene3D" id="3.40.30.10">
    <property type="entry name" value="Glutaredoxin"/>
    <property type="match status" value="1"/>
</dbReference>
<dbReference type="InterPro" id="IPR036249">
    <property type="entry name" value="Thioredoxin-like_sf"/>
</dbReference>
<dbReference type="InterPro" id="IPR013766">
    <property type="entry name" value="Thioredoxin_domain"/>
</dbReference>
<protein>
    <recommendedName>
        <fullName evidence="1">Thioredoxin domain-containing protein</fullName>
    </recommendedName>
</protein>
<evidence type="ECO:0000313" key="2">
    <source>
        <dbReference type="EMBL" id="HDR52793.1"/>
    </source>
</evidence>
<dbReference type="Proteomes" id="UP000886047">
    <property type="component" value="Unassembled WGS sequence"/>
</dbReference>
<dbReference type="InterPro" id="IPR012336">
    <property type="entry name" value="Thioredoxin-like_fold"/>
</dbReference>
<organism evidence="2">
    <name type="scientific">Mariniphaga anaerophila</name>
    <dbReference type="NCBI Taxonomy" id="1484053"/>
    <lineage>
        <taxon>Bacteria</taxon>
        <taxon>Pseudomonadati</taxon>
        <taxon>Bacteroidota</taxon>
        <taxon>Bacteroidia</taxon>
        <taxon>Marinilabiliales</taxon>
        <taxon>Prolixibacteraceae</taxon>
        <taxon>Mariniphaga</taxon>
    </lineage>
</organism>
<proteinExistence type="predicted"/>
<dbReference type="Pfam" id="PF13098">
    <property type="entry name" value="Thioredoxin_2"/>
    <property type="match status" value="1"/>
</dbReference>
<dbReference type="SUPFAM" id="SSF52833">
    <property type="entry name" value="Thioredoxin-like"/>
    <property type="match status" value="1"/>
</dbReference>
<sequence length="154" mass="17453">MQKQHIPVILLSLLIALLLLGYFAKDSLNNFISEKMRESAGAEVVLSGEQWVDSLFNYTKNSEDFEFTLLQFKSGNCSVCTQMEPELEKIKNAPGKKINVTVLNVMNVNSQNVMKYFGISAVPTHLILDKQGTEIFRKYGFVPAEELLRMTSER</sequence>
<dbReference type="EMBL" id="DSDK01000810">
    <property type="protein sequence ID" value="HDR52793.1"/>
    <property type="molecule type" value="Genomic_DNA"/>
</dbReference>
<accession>A0A831PRJ3</accession>
<evidence type="ECO:0000259" key="1">
    <source>
        <dbReference type="PROSITE" id="PS51352"/>
    </source>
</evidence>
<name>A0A831PRJ3_9BACT</name>
<gene>
    <name evidence="2" type="ORF">ENN90_14440</name>
</gene>
<comment type="caution">
    <text evidence="2">The sequence shown here is derived from an EMBL/GenBank/DDBJ whole genome shotgun (WGS) entry which is preliminary data.</text>
</comment>
<reference evidence="2" key="1">
    <citation type="journal article" date="2020" name="mSystems">
        <title>Genome- and Community-Level Interaction Insights into Carbon Utilization and Element Cycling Functions of Hydrothermarchaeota in Hydrothermal Sediment.</title>
        <authorList>
            <person name="Zhou Z."/>
            <person name="Liu Y."/>
            <person name="Xu W."/>
            <person name="Pan J."/>
            <person name="Luo Z.H."/>
            <person name="Li M."/>
        </authorList>
    </citation>
    <scope>NUCLEOTIDE SEQUENCE [LARGE SCALE GENOMIC DNA]</scope>
    <source>
        <strain evidence="2">SpSt-1217</strain>
    </source>
</reference>
<feature type="domain" description="Thioredoxin" evidence="1">
    <location>
        <begin position="30"/>
        <end position="154"/>
    </location>
</feature>
<dbReference type="AlphaFoldDB" id="A0A831PRJ3"/>
<dbReference type="PROSITE" id="PS51352">
    <property type="entry name" value="THIOREDOXIN_2"/>
    <property type="match status" value="1"/>
</dbReference>